<keyword evidence="1" id="KW-0812">Transmembrane</keyword>
<dbReference type="EMBL" id="QOUX01000001">
    <property type="protein sequence ID" value="RXJ04419.1"/>
    <property type="molecule type" value="Genomic_DNA"/>
</dbReference>
<comment type="caution">
    <text evidence="2">The sequence shown here is derived from an EMBL/GenBank/DDBJ whole genome shotgun (WGS) entry which is preliminary data.</text>
</comment>
<accession>A0A4Q0VXY9</accession>
<organism evidence="2 3">
    <name type="scientific">Anaerobacillus alkaliphilus</name>
    <dbReference type="NCBI Taxonomy" id="1548597"/>
    <lineage>
        <taxon>Bacteria</taxon>
        <taxon>Bacillati</taxon>
        <taxon>Bacillota</taxon>
        <taxon>Bacilli</taxon>
        <taxon>Bacillales</taxon>
        <taxon>Bacillaceae</taxon>
        <taxon>Anaerobacillus</taxon>
    </lineage>
</organism>
<sequence>MFQEFLPFFVTALIAVFATDYLFSRLSLSSSKPKVVTSFYKWLTYGFSLYVLLLVAAFLGFLP</sequence>
<reference evidence="2 3" key="1">
    <citation type="journal article" date="2019" name="Int. J. Syst. Evol. Microbiol.">
        <title>Anaerobacillus alkaliphilus sp. nov., a novel alkaliphilic and moderately halophilic bacterium.</title>
        <authorList>
            <person name="Borsodi A.K."/>
            <person name="Aszalos J.M."/>
            <person name="Bihari P."/>
            <person name="Nagy I."/>
            <person name="Schumann P."/>
            <person name="Sproer C."/>
            <person name="Kovacs A.L."/>
            <person name="Boka K."/>
            <person name="Dobosy P."/>
            <person name="Ovari M."/>
            <person name="Szili-Kovacs T."/>
            <person name="Toth E."/>
        </authorList>
    </citation>
    <scope>NUCLEOTIDE SEQUENCE [LARGE SCALE GENOMIC DNA]</scope>
    <source>
        <strain evidence="2 3">B16-10</strain>
    </source>
</reference>
<evidence type="ECO:0000313" key="2">
    <source>
        <dbReference type="EMBL" id="RXJ04419.1"/>
    </source>
</evidence>
<feature type="transmembrane region" description="Helical" evidence="1">
    <location>
        <begin position="42"/>
        <end position="62"/>
    </location>
</feature>
<keyword evidence="1" id="KW-1133">Transmembrane helix</keyword>
<evidence type="ECO:0000256" key="1">
    <source>
        <dbReference type="SAM" id="Phobius"/>
    </source>
</evidence>
<dbReference type="Proteomes" id="UP000290649">
    <property type="component" value="Unassembled WGS sequence"/>
</dbReference>
<name>A0A4Q0VXY9_9BACI</name>
<evidence type="ECO:0000313" key="3">
    <source>
        <dbReference type="Proteomes" id="UP000290649"/>
    </source>
</evidence>
<gene>
    <name evidence="2" type="ORF">DS745_03270</name>
</gene>
<keyword evidence="1" id="KW-0472">Membrane</keyword>
<dbReference type="RefSeq" id="WP_129076763.1">
    <property type="nucleotide sequence ID" value="NZ_QOUX01000001.1"/>
</dbReference>
<keyword evidence="3" id="KW-1185">Reference proteome</keyword>
<protein>
    <submittedName>
        <fullName evidence="2">Uncharacterized protein</fullName>
    </submittedName>
</protein>
<proteinExistence type="predicted"/>
<dbReference type="AlphaFoldDB" id="A0A4Q0VXY9"/>